<sequence length="294" mass="32503">MWLLFASLAAISFGLRGILYHWSSKQGMDRNLMLFGVFFTGAIASLAGSLIFEQNWTASALTGLFMGTFSFIANACMFQGFAVGKPSIIAILTGLPPVVVVTLAYIIWGETLSLGQLLAFVLIIGGILTVRYSNDLRIGNLQGAQWGLLAMVFFGLNDMAGKMSTRLEAELFPTLFYMFTIGSISFAIWWLIDKNRKRKGKANDTYESISEQGEWNEGRTFFSGMAIGLTNFFGMILIITAFKFGITGLVSAVVAMNVLLILLYTRVFVKEKFRRLEVIGMSICIVGMIALRLF</sequence>
<dbReference type="KEGG" id="plen:EIM92_17110"/>
<dbReference type="Proteomes" id="UP000273145">
    <property type="component" value="Chromosome"/>
</dbReference>
<dbReference type="InterPro" id="IPR037185">
    <property type="entry name" value="EmrE-like"/>
</dbReference>
<keyword evidence="6" id="KW-1185">Reference proteome</keyword>
<dbReference type="EMBL" id="CP034248">
    <property type="protein sequence ID" value="AZK47655.1"/>
    <property type="molecule type" value="Genomic_DNA"/>
</dbReference>
<dbReference type="Gene3D" id="1.10.3730.20">
    <property type="match status" value="2"/>
</dbReference>
<evidence type="ECO:0000313" key="6">
    <source>
        <dbReference type="Proteomes" id="UP000273145"/>
    </source>
</evidence>
<dbReference type="OrthoDB" id="2795159at2"/>
<feature type="transmembrane region" description="Helical" evidence="3">
    <location>
        <begin position="88"/>
        <end position="108"/>
    </location>
</feature>
<name>A0A3Q8S5T8_9BACL</name>
<dbReference type="SUPFAM" id="SSF103481">
    <property type="entry name" value="Multidrug resistance efflux transporter EmrE"/>
    <property type="match status" value="2"/>
</dbReference>
<dbReference type="GO" id="GO:0016020">
    <property type="term" value="C:membrane"/>
    <property type="evidence" value="ECO:0007669"/>
    <property type="project" value="InterPro"/>
</dbReference>
<proteinExistence type="inferred from homology"/>
<reference evidence="5 6" key="1">
    <citation type="submission" date="2018-11" db="EMBL/GenBank/DDBJ databases">
        <title>Genome sequencing of Paenibacillus lentus DSM25539(T).</title>
        <authorList>
            <person name="Kook J.-K."/>
            <person name="Park S.-N."/>
            <person name="Lim Y.K."/>
        </authorList>
    </citation>
    <scope>NUCLEOTIDE SEQUENCE [LARGE SCALE GENOMIC DNA]</scope>
    <source>
        <strain evidence="5 6">DSM 25539</strain>
    </source>
</reference>
<dbReference type="AlphaFoldDB" id="A0A3Q8S5T8"/>
<evidence type="ECO:0000259" key="4">
    <source>
        <dbReference type="Pfam" id="PF00892"/>
    </source>
</evidence>
<feature type="domain" description="EamA" evidence="4">
    <location>
        <begin position="2"/>
        <end position="130"/>
    </location>
</feature>
<feature type="transmembrane region" description="Helical" evidence="3">
    <location>
        <begin position="144"/>
        <end position="163"/>
    </location>
</feature>
<evidence type="ECO:0000256" key="1">
    <source>
        <dbReference type="ARBA" id="ARBA00004127"/>
    </source>
</evidence>
<comment type="similarity">
    <text evidence="2">Belongs to the EamA transporter family.</text>
</comment>
<keyword evidence="3" id="KW-0812">Transmembrane</keyword>
<organism evidence="5 6">
    <name type="scientific">Paenibacillus lentus</name>
    <dbReference type="NCBI Taxonomy" id="1338368"/>
    <lineage>
        <taxon>Bacteria</taxon>
        <taxon>Bacillati</taxon>
        <taxon>Bacillota</taxon>
        <taxon>Bacilli</taxon>
        <taxon>Bacillales</taxon>
        <taxon>Paenibacillaceae</taxon>
        <taxon>Paenibacillus</taxon>
    </lineage>
</organism>
<dbReference type="Pfam" id="PF00892">
    <property type="entry name" value="EamA"/>
    <property type="match status" value="2"/>
</dbReference>
<gene>
    <name evidence="5" type="ORF">EIM92_17110</name>
</gene>
<dbReference type="InterPro" id="IPR000620">
    <property type="entry name" value="EamA_dom"/>
</dbReference>
<feature type="transmembrane region" description="Helical" evidence="3">
    <location>
        <begin position="221"/>
        <end position="242"/>
    </location>
</feature>
<evidence type="ECO:0000313" key="5">
    <source>
        <dbReference type="EMBL" id="AZK47655.1"/>
    </source>
</evidence>
<keyword evidence="3" id="KW-1133">Transmembrane helix</keyword>
<feature type="transmembrane region" description="Helical" evidence="3">
    <location>
        <begin position="276"/>
        <end position="293"/>
    </location>
</feature>
<evidence type="ECO:0000256" key="2">
    <source>
        <dbReference type="ARBA" id="ARBA00007362"/>
    </source>
</evidence>
<dbReference type="RefSeq" id="WP_125083696.1">
    <property type="nucleotide sequence ID" value="NZ_CP034248.1"/>
</dbReference>
<feature type="transmembrane region" description="Helical" evidence="3">
    <location>
        <begin position="175"/>
        <end position="192"/>
    </location>
</feature>
<protein>
    <submittedName>
        <fullName evidence="5">EamA family transporter</fullName>
    </submittedName>
</protein>
<feature type="transmembrane region" description="Helical" evidence="3">
    <location>
        <begin position="248"/>
        <end position="269"/>
    </location>
</feature>
<keyword evidence="3" id="KW-0472">Membrane</keyword>
<accession>A0A3Q8S5T8</accession>
<feature type="transmembrane region" description="Helical" evidence="3">
    <location>
        <begin position="58"/>
        <end position="76"/>
    </location>
</feature>
<feature type="transmembrane region" description="Helical" evidence="3">
    <location>
        <begin position="6"/>
        <end position="23"/>
    </location>
</feature>
<feature type="transmembrane region" description="Helical" evidence="3">
    <location>
        <begin position="32"/>
        <end position="52"/>
    </location>
</feature>
<feature type="transmembrane region" description="Helical" evidence="3">
    <location>
        <begin position="114"/>
        <end position="132"/>
    </location>
</feature>
<comment type="subcellular location">
    <subcellularLocation>
        <location evidence="1">Endomembrane system</location>
        <topology evidence="1">Multi-pass membrane protein</topology>
    </subcellularLocation>
</comment>
<dbReference type="PANTHER" id="PTHR22911">
    <property type="entry name" value="ACYL-MALONYL CONDENSING ENZYME-RELATED"/>
    <property type="match status" value="1"/>
</dbReference>
<feature type="domain" description="EamA" evidence="4">
    <location>
        <begin position="143"/>
        <end position="290"/>
    </location>
</feature>
<evidence type="ECO:0000256" key="3">
    <source>
        <dbReference type="SAM" id="Phobius"/>
    </source>
</evidence>